<feature type="chain" id="PRO_5002155713" evidence="3">
    <location>
        <begin position="24"/>
        <end position="575"/>
    </location>
</feature>
<keyword evidence="3" id="KW-0732">Signal</keyword>
<feature type="transmembrane region" description="Helical" evidence="2">
    <location>
        <begin position="131"/>
        <end position="153"/>
    </location>
</feature>
<evidence type="ECO:0000313" key="4">
    <source>
        <dbReference type="EMBL" id="KIL63060.1"/>
    </source>
</evidence>
<sequence length="575" mass="63418">MKHQPINLILSITLATQAHYVLSSPLLDTSDRRRQVAQQPTLPSNYWWPYGTSVTATVPATTVMPLIVSPTMVASVSSSTASSDSTTVSSTSTSDISSSSTTSTSSSSSISDPSTTAIDPQPTTHVHASRLSIPIIASIAGAAVGLGVLVLLLCRCCTRRRREYTTRRTSRRRRDGDAEKGWRLDNWEDKQQQRSWWNTLFSTRGEEVEDVVPGPRYVGVDDEVERSILLGRDEVRLESGGSGHRGGQLQDELLLAEKPRRSTRRPNHLLSSQPLMPSRSVSTTAIALADDESDQVGDEYEESKRQEQVPWESLRHKSIKRAILAKVDEERKWTDSMRGVRAANAAKGGVGRRQTHVRCDSDFWVSDARDGGFRIVAESPPQIPTPPSKTWTSLASSFPFFSRTESSGADEEDLEKESGGVDDRYTPAPARMRSNSKSRSRRGSITSPLRAMQRPTNAGAVQVLLRSPPTVMSPEMENALCFTPVLSASKSDWRIERSFDYPEYVESDGTRDSAPDMTSQERMQGQRSGAAVVPGTAFTKTYRLRTDRALKRVEAIVESGWTERGVATRIGRDGV</sequence>
<evidence type="ECO:0000256" key="2">
    <source>
        <dbReference type="SAM" id="Phobius"/>
    </source>
</evidence>
<proteinExistence type="predicted"/>
<dbReference type="OrthoDB" id="3269515at2759"/>
<accession>A0A0C2SIR0</accession>
<dbReference type="AlphaFoldDB" id="A0A0C2SIR0"/>
<dbReference type="Proteomes" id="UP000054549">
    <property type="component" value="Unassembled WGS sequence"/>
</dbReference>
<name>A0A0C2SIR0_AMAMK</name>
<dbReference type="InParanoid" id="A0A0C2SIR0"/>
<organism evidence="4 5">
    <name type="scientific">Amanita muscaria (strain Koide BX008)</name>
    <dbReference type="NCBI Taxonomy" id="946122"/>
    <lineage>
        <taxon>Eukaryota</taxon>
        <taxon>Fungi</taxon>
        <taxon>Dikarya</taxon>
        <taxon>Basidiomycota</taxon>
        <taxon>Agaricomycotina</taxon>
        <taxon>Agaricomycetes</taxon>
        <taxon>Agaricomycetidae</taxon>
        <taxon>Agaricales</taxon>
        <taxon>Pluteineae</taxon>
        <taxon>Amanitaceae</taxon>
        <taxon>Amanita</taxon>
    </lineage>
</organism>
<feature type="compositionally biased region" description="Polar residues" evidence="1">
    <location>
        <begin position="269"/>
        <end position="280"/>
    </location>
</feature>
<feature type="compositionally biased region" description="Basic and acidic residues" evidence="1">
    <location>
        <begin position="416"/>
        <end position="425"/>
    </location>
</feature>
<keyword evidence="5" id="KW-1185">Reference proteome</keyword>
<evidence type="ECO:0000256" key="1">
    <source>
        <dbReference type="SAM" id="MobiDB-lite"/>
    </source>
</evidence>
<keyword evidence="2" id="KW-0472">Membrane</keyword>
<keyword evidence="2" id="KW-1133">Transmembrane helix</keyword>
<reference evidence="4 5" key="1">
    <citation type="submission" date="2014-04" db="EMBL/GenBank/DDBJ databases">
        <title>Evolutionary Origins and Diversification of the Mycorrhizal Mutualists.</title>
        <authorList>
            <consortium name="DOE Joint Genome Institute"/>
            <consortium name="Mycorrhizal Genomics Consortium"/>
            <person name="Kohler A."/>
            <person name="Kuo A."/>
            <person name="Nagy L.G."/>
            <person name="Floudas D."/>
            <person name="Copeland A."/>
            <person name="Barry K.W."/>
            <person name="Cichocki N."/>
            <person name="Veneault-Fourrey C."/>
            <person name="LaButti K."/>
            <person name="Lindquist E.A."/>
            <person name="Lipzen A."/>
            <person name="Lundell T."/>
            <person name="Morin E."/>
            <person name="Murat C."/>
            <person name="Riley R."/>
            <person name="Ohm R."/>
            <person name="Sun H."/>
            <person name="Tunlid A."/>
            <person name="Henrissat B."/>
            <person name="Grigoriev I.V."/>
            <person name="Hibbett D.S."/>
            <person name="Martin F."/>
        </authorList>
    </citation>
    <scope>NUCLEOTIDE SEQUENCE [LARGE SCALE GENOMIC DNA]</scope>
    <source>
        <strain evidence="4 5">Koide BX008</strain>
    </source>
</reference>
<dbReference type="EMBL" id="KN818263">
    <property type="protein sequence ID" value="KIL63060.1"/>
    <property type="molecule type" value="Genomic_DNA"/>
</dbReference>
<keyword evidence="2" id="KW-0812">Transmembrane</keyword>
<evidence type="ECO:0000313" key="5">
    <source>
        <dbReference type="Proteomes" id="UP000054549"/>
    </source>
</evidence>
<feature type="region of interest" description="Disordered" evidence="1">
    <location>
        <begin position="402"/>
        <end position="451"/>
    </location>
</feature>
<protein>
    <submittedName>
        <fullName evidence="4">Uncharacterized protein</fullName>
    </submittedName>
</protein>
<evidence type="ECO:0000256" key="3">
    <source>
        <dbReference type="SAM" id="SignalP"/>
    </source>
</evidence>
<dbReference type="HOGENOM" id="CLU_474036_0_0_1"/>
<feature type="compositionally biased region" description="Low complexity" evidence="1">
    <location>
        <begin position="78"/>
        <end position="118"/>
    </location>
</feature>
<gene>
    <name evidence="4" type="ORF">M378DRAFT_732570</name>
</gene>
<feature type="region of interest" description="Disordered" evidence="1">
    <location>
        <begin position="259"/>
        <end position="280"/>
    </location>
</feature>
<feature type="region of interest" description="Disordered" evidence="1">
    <location>
        <begin position="78"/>
        <end position="123"/>
    </location>
</feature>
<feature type="signal peptide" evidence="3">
    <location>
        <begin position="1"/>
        <end position="23"/>
    </location>
</feature>